<sequence>MQTKKLSKIILAPLLTTVLVIGHLLSPITATAYTISEPEETSLPILTFEEAKSGDTPDEFLVLDTSSSPMLRNAMLGYSKWTLTSQVKQKNNTFIAWHPNFKGYKYNVSYYYFSSSQFAKMSVNLGYGPISLSINKSSGSGIAIKSNPKKWTRPGVYGDIYKNKYNIKKYNGANILTGTSTKYTSTVKKQYVKSVNK</sequence>
<proteinExistence type="predicted"/>
<protein>
    <submittedName>
        <fullName evidence="1">Uncharacterized protein</fullName>
    </submittedName>
</protein>
<dbReference type="OrthoDB" id="2363410at2"/>
<organism evidence="1 2">
    <name type="scientific">Listeria rocourtiae</name>
    <dbReference type="NCBI Taxonomy" id="647910"/>
    <lineage>
        <taxon>Bacteria</taxon>
        <taxon>Bacillati</taxon>
        <taxon>Bacillota</taxon>
        <taxon>Bacilli</taxon>
        <taxon>Bacillales</taxon>
        <taxon>Listeriaceae</taxon>
        <taxon>Listeria</taxon>
    </lineage>
</organism>
<dbReference type="AlphaFoldDB" id="A0A4R6ZS97"/>
<dbReference type="RefSeq" id="WP_036073581.1">
    <property type="nucleotide sequence ID" value="NZ_SNZK01000001.1"/>
</dbReference>
<comment type="caution">
    <text evidence="1">The sequence shown here is derived from an EMBL/GenBank/DDBJ whole genome shotgun (WGS) entry which is preliminary data.</text>
</comment>
<dbReference type="STRING" id="1265846.PROCOU_15919"/>
<evidence type="ECO:0000313" key="2">
    <source>
        <dbReference type="Proteomes" id="UP000295558"/>
    </source>
</evidence>
<name>A0A4R6ZS97_9LIST</name>
<accession>A0A4R6ZS97</accession>
<reference evidence="1 2" key="1">
    <citation type="submission" date="2019-03" db="EMBL/GenBank/DDBJ databases">
        <title>Genomic Encyclopedia of Type Strains, Phase III (KMG-III): the genomes of soil and plant-associated and newly described type strains.</title>
        <authorList>
            <person name="Whitman W."/>
        </authorList>
    </citation>
    <scope>NUCLEOTIDE SEQUENCE [LARGE SCALE GENOMIC DNA]</scope>
    <source>
        <strain evidence="1 2">CECT 7972</strain>
    </source>
</reference>
<dbReference type="EMBL" id="SNZK01000001">
    <property type="protein sequence ID" value="TDR55587.1"/>
    <property type="molecule type" value="Genomic_DNA"/>
</dbReference>
<dbReference type="Proteomes" id="UP000295558">
    <property type="component" value="Unassembled WGS sequence"/>
</dbReference>
<evidence type="ECO:0000313" key="1">
    <source>
        <dbReference type="EMBL" id="TDR55587.1"/>
    </source>
</evidence>
<gene>
    <name evidence="1" type="ORF">DFP96_101524</name>
</gene>
<keyword evidence="2" id="KW-1185">Reference proteome</keyword>